<dbReference type="Proteomes" id="UP000600365">
    <property type="component" value="Unassembled WGS sequence"/>
</dbReference>
<reference evidence="2 3" key="1">
    <citation type="journal article" date="2014" name="Int. J. Syst. Evol. Microbiol.">
        <title>Complete genome sequence of Corynebacterium casei LMG S-19264T (=DSM 44701T), isolated from a smear-ripened cheese.</title>
        <authorList>
            <consortium name="US DOE Joint Genome Institute (JGI-PGF)"/>
            <person name="Walter F."/>
            <person name="Albersmeier A."/>
            <person name="Kalinowski J."/>
            <person name="Ruckert C."/>
        </authorList>
    </citation>
    <scope>NUCLEOTIDE SEQUENCE [LARGE SCALE GENOMIC DNA]</scope>
    <source>
        <strain evidence="2 3">CGMCC 4.7111</strain>
    </source>
</reference>
<evidence type="ECO:0000313" key="3">
    <source>
        <dbReference type="Proteomes" id="UP000600365"/>
    </source>
</evidence>
<sequence>MDITLPAYMTDVWQAPALTALALAGVAIAVLGALLPARGAARLTIAEVLHNE</sequence>
<name>A0A917XVQ9_9ACTN</name>
<accession>A0A917XVQ9</accession>
<evidence type="ECO:0000313" key="2">
    <source>
        <dbReference type="EMBL" id="GGN55741.1"/>
    </source>
</evidence>
<keyword evidence="1" id="KW-1133">Transmembrane helix</keyword>
<organism evidence="2 3">
    <name type="scientific">Streptomyces albiflavescens</name>
    <dbReference type="NCBI Taxonomy" id="1623582"/>
    <lineage>
        <taxon>Bacteria</taxon>
        <taxon>Bacillati</taxon>
        <taxon>Actinomycetota</taxon>
        <taxon>Actinomycetes</taxon>
        <taxon>Kitasatosporales</taxon>
        <taxon>Streptomycetaceae</taxon>
        <taxon>Streptomyces</taxon>
    </lineage>
</organism>
<keyword evidence="1" id="KW-0812">Transmembrane</keyword>
<keyword evidence="3" id="KW-1185">Reference proteome</keyword>
<comment type="caution">
    <text evidence="2">The sequence shown here is derived from an EMBL/GenBank/DDBJ whole genome shotgun (WGS) entry which is preliminary data.</text>
</comment>
<feature type="transmembrane region" description="Helical" evidence="1">
    <location>
        <begin position="12"/>
        <end position="35"/>
    </location>
</feature>
<dbReference type="AlphaFoldDB" id="A0A917XVQ9"/>
<dbReference type="EMBL" id="BMMM01000002">
    <property type="protein sequence ID" value="GGN55741.1"/>
    <property type="molecule type" value="Genomic_DNA"/>
</dbReference>
<protein>
    <submittedName>
        <fullName evidence="2">Uncharacterized protein</fullName>
    </submittedName>
</protein>
<proteinExistence type="predicted"/>
<evidence type="ECO:0000256" key="1">
    <source>
        <dbReference type="SAM" id="Phobius"/>
    </source>
</evidence>
<gene>
    <name evidence="2" type="ORF">GCM10011579_016070</name>
</gene>
<keyword evidence="1" id="KW-0472">Membrane</keyword>